<accession>A0A4Q9KUL5</accession>
<proteinExistence type="predicted"/>
<name>A0A4Q9KUL5_9MICR</name>
<comment type="caution">
    <text evidence="1">The sequence shown here is derived from an EMBL/GenBank/DDBJ whole genome shotgun (WGS) entry which is preliminary data.</text>
</comment>
<dbReference type="AlphaFoldDB" id="A0A4Q9KUL5"/>
<evidence type="ECO:0000313" key="1">
    <source>
        <dbReference type="EMBL" id="TBT98562.1"/>
    </source>
</evidence>
<protein>
    <submittedName>
        <fullName evidence="1">Uncharacterized protein</fullName>
    </submittedName>
</protein>
<dbReference type="VEuPathDB" id="MicrosporidiaDB:CWI39_2375p0010"/>
<dbReference type="EMBL" id="PIXR01002375">
    <property type="protein sequence ID" value="TBT98562.1"/>
    <property type="molecule type" value="Genomic_DNA"/>
</dbReference>
<dbReference type="Proteomes" id="UP000293045">
    <property type="component" value="Unassembled WGS sequence"/>
</dbReference>
<reference evidence="1 2" key="1">
    <citation type="submission" date="2017-12" db="EMBL/GenBank/DDBJ databases">
        <authorList>
            <person name="Pombert J.-F."/>
            <person name="Haag K.L."/>
            <person name="Ebert D."/>
        </authorList>
    </citation>
    <scope>NUCLEOTIDE SEQUENCE [LARGE SCALE GENOMIC DNA]</scope>
    <source>
        <strain evidence="1">IL-BN-2</strain>
    </source>
</reference>
<sequence length="131" mass="15337">MFSLFYLEIYQMIDNKTDLSGSEESLDSSSIEKHREKNNINFEGTGRIHNYDSFHNKIPNMDTQTGLKKDFSRKEEIEQKFNDAIENPDTKTNIICLKIQNDSELSRYMKNGTCKVKGIMTLEIEEDRNEE</sequence>
<gene>
    <name evidence="1" type="ORF">CWI39_2375p0010</name>
</gene>
<dbReference type="VEuPathDB" id="MicrosporidiaDB:CWI36_2544p0010"/>
<organism evidence="1 2">
    <name type="scientific">Hamiltosporidium magnivora</name>
    <dbReference type="NCBI Taxonomy" id="148818"/>
    <lineage>
        <taxon>Eukaryota</taxon>
        <taxon>Fungi</taxon>
        <taxon>Fungi incertae sedis</taxon>
        <taxon>Microsporidia</taxon>
        <taxon>Dubosqiidae</taxon>
        <taxon>Hamiltosporidium</taxon>
    </lineage>
</organism>
<evidence type="ECO:0000313" key="2">
    <source>
        <dbReference type="Proteomes" id="UP000293045"/>
    </source>
</evidence>